<dbReference type="SUPFAM" id="SSF55874">
    <property type="entry name" value="ATPase domain of HSP90 chaperone/DNA topoisomerase II/histidine kinase"/>
    <property type="match status" value="1"/>
</dbReference>
<dbReference type="GO" id="GO:0004673">
    <property type="term" value="F:protein histidine kinase activity"/>
    <property type="evidence" value="ECO:0007669"/>
    <property type="project" value="UniProtKB-EC"/>
</dbReference>
<keyword evidence="10" id="KW-0902">Two-component regulatory system</keyword>
<dbReference type="RefSeq" id="WP_377606365.1">
    <property type="nucleotide sequence ID" value="NZ_JBHUME010000015.1"/>
</dbReference>
<evidence type="ECO:0000256" key="4">
    <source>
        <dbReference type="ARBA" id="ARBA00022679"/>
    </source>
</evidence>
<dbReference type="SUPFAM" id="SSF158472">
    <property type="entry name" value="HAMP domain-like"/>
    <property type="match status" value="1"/>
</dbReference>
<dbReference type="InterPro" id="IPR010559">
    <property type="entry name" value="Sig_transdc_His_kin_internal"/>
</dbReference>
<keyword evidence="2" id="KW-1003">Cell membrane</keyword>
<keyword evidence="8" id="KW-0067">ATP-binding</keyword>
<reference evidence="16" key="1">
    <citation type="journal article" date="2019" name="Int. J. Syst. Evol. Microbiol.">
        <title>The Global Catalogue of Microorganisms (GCM) 10K type strain sequencing project: providing services to taxonomists for standard genome sequencing and annotation.</title>
        <authorList>
            <consortium name="The Broad Institute Genomics Platform"/>
            <consortium name="The Broad Institute Genome Sequencing Center for Infectious Disease"/>
            <person name="Wu L."/>
            <person name="Ma J."/>
        </authorList>
    </citation>
    <scope>NUCLEOTIDE SEQUENCE [LARGE SCALE GENOMIC DNA]</scope>
    <source>
        <strain evidence="16">KCTC 3950</strain>
    </source>
</reference>
<dbReference type="Gene3D" id="3.30.565.10">
    <property type="entry name" value="Histidine kinase-like ATPase, C-terminal domain"/>
    <property type="match status" value="1"/>
</dbReference>
<evidence type="ECO:0000256" key="10">
    <source>
        <dbReference type="ARBA" id="ARBA00023012"/>
    </source>
</evidence>
<dbReference type="CDD" id="cd06225">
    <property type="entry name" value="HAMP"/>
    <property type="match status" value="1"/>
</dbReference>
<dbReference type="InterPro" id="IPR036890">
    <property type="entry name" value="HATPase_C_sf"/>
</dbReference>
<keyword evidence="3" id="KW-0597">Phosphoprotein</keyword>
<evidence type="ECO:0000259" key="14">
    <source>
        <dbReference type="PROSITE" id="PS50885"/>
    </source>
</evidence>
<dbReference type="PROSITE" id="PS50885">
    <property type="entry name" value="HAMP"/>
    <property type="match status" value="1"/>
</dbReference>
<dbReference type="InterPro" id="IPR003594">
    <property type="entry name" value="HATPase_dom"/>
</dbReference>
<dbReference type="Gene3D" id="6.10.340.10">
    <property type="match status" value="1"/>
</dbReference>
<feature type="transmembrane region" description="Helical" evidence="13">
    <location>
        <begin position="310"/>
        <end position="333"/>
    </location>
</feature>
<dbReference type="InterPro" id="IPR050640">
    <property type="entry name" value="Bact_2-comp_sensor_kinase"/>
</dbReference>
<evidence type="ECO:0000256" key="7">
    <source>
        <dbReference type="ARBA" id="ARBA00022777"/>
    </source>
</evidence>
<evidence type="ECO:0000256" key="9">
    <source>
        <dbReference type="ARBA" id="ARBA00022989"/>
    </source>
</evidence>
<evidence type="ECO:0000256" key="6">
    <source>
        <dbReference type="ARBA" id="ARBA00022741"/>
    </source>
</evidence>
<feature type="domain" description="HAMP" evidence="14">
    <location>
        <begin position="331"/>
        <end position="383"/>
    </location>
</feature>
<feature type="region of interest" description="Disordered" evidence="12">
    <location>
        <begin position="554"/>
        <end position="582"/>
    </location>
</feature>
<feature type="transmembrane region" description="Helical" evidence="13">
    <location>
        <begin position="18"/>
        <end position="37"/>
    </location>
</feature>
<sequence length="634" mass="71444">MQLIPVRKTFVPFAYKVMIPYLILMLVTDVVIGYFSYRTALESKEEYIRTNMVRTLQQIRDNTEYQISDIERITEQLFSSLTLQRLLQSNEGDYQIYDDTVSTLLPQLESTLKLSVNNIRLNLYVENEKLKEIYVPENVEDPLIQGKRFNIYHMSRIMDKDWYRTVEQEKIDNVWRQVDTDRDRGNISTLRKLISFDNYGATIGYLRMTTRLKDLFQSVDSFIISEGTNVMVVNERDGTVLYSKMPVEAQAWKEAFGNAGEAGRADDGEGEVVDRQQLMISEPLPGTDWKLTALVPLTELRTDAQKIRNLTILVCALSFLAMAGLGLLVARYFSRRVGKIVSLIASFKNGEFGKRIRFAGNDEFAVVAGAFNGMAQNIEELIQEVYIKNIQKKEAELESLQAQINPHFLYNTLSSINSLANLGEVESLSRMVSGLAKFYRLTLNDGNLMISLDKELQQVKSYIEIQAIKYGDAFEASYDIEEQVLHYETIKLILQPFVENVLKHAWFEERIHIRIVMALVQDAVEIRIIDNGVGMRPETLRRLKGTGAVVGGLDDAGSRKEEAGTALGSAAGQAAGAEAPTEGGYGIRNVEERIRLQYGPDYGVQIFSRLGIGTTVLIRLPRTAVSGAVAGRAG</sequence>
<keyword evidence="9 13" id="KW-1133">Transmembrane helix</keyword>
<keyword evidence="11 13" id="KW-0472">Membrane</keyword>
<gene>
    <name evidence="15" type="ORF">ACFSUF_21270</name>
</gene>
<protein>
    <submittedName>
        <fullName evidence="15">Sensor histidine kinase</fullName>
        <ecNumber evidence="15">2.7.13.3</ecNumber>
    </submittedName>
</protein>
<keyword evidence="16" id="KW-1185">Reference proteome</keyword>
<keyword evidence="6" id="KW-0547">Nucleotide-binding</keyword>
<dbReference type="Pfam" id="PF02518">
    <property type="entry name" value="HATPase_c"/>
    <property type="match status" value="1"/>
</dbReference>
<evidence type="ECO:0000256" key="12">
    <source>
        <dbReference type="SAM" id="MobiDB-lite"/>
    </source>
</evidence>
<evidence type="ECO:0000256" key="5">
    <source>
        <dbReference type="ARBA" id="ARBA00022692"/>
    </source>
</evidence>
<evidence type="ECO:0000256" key="8">
    <source>
        <dbReference type="ARBA" id="ARBA00022840"/>
    </source>
</evidence>
<proteinExistence type="predicted"/>
<dbReference type="EMBL" id="JBHUME010000015">
    <property type="protein sequence ID" value="MFD2614950.1"/>
    <property type="molecule type" value="Genomic_DNA"/>
</dbReference>
<dbReference type="EC" id="2.7.13.3" evidence="15"/>
<evidence type="ECO:0000256" key="13">
    <source>
        <dbReference type="SAM" id="Phobius"/>
    </source>
</evidence>
<dbReference type="Pfam" id="PF06580">
    <property type="entry name" value="His_kinase"/>
    <property type="match status" value="1"/>
</dbReference>
<evidence type="ECO:0000256" key="1">
    <source>
        <dbReference type="ARBA" id="ARBA00004651"/>
    </source>
</evidence>
<evidence type="ECO:0000256" key="3">
    <source>
        <dbReference type="ARBA" id="ARBA00022553"/>
    </source>
</evidence>
<evidence type="ECO:0000313" key="15">
    <source>
        <dbReference type="EMBL" id="MFD2614950.1"/>
    </source>
</evidence>
<feature type="compositionally biased region" description="Low complexity" evidence="12">
    <location>
        <begin position="564"/>
        <end position="582"/>
    </location>
</feature>
<organism evidence="15 16">
    <name type="scientific">Paenibacillus gansuensis</name>
    <dbReference type="NCBI Taxonomy" id="306542"/>
    <lineage>
        <taxon>Bacteria</taxon>
        <taxon>Bacillati</taxon>
        <taxon>Bacillota</taxon>
        <taxon>Bacilli</taxon>
        <taxon>Bacillales</taxon>
        <taxon>Paenibacillaceae</taxon>
        <taxon>Paenibacillus</taxon>
    </lineage>
</organism>
<comment type="subcellular location">
    <subcellularLocation>
        <location evidence="1">Cell membrane</location>
        <topology evidence="1">Multi-pass membrane protein</topology>
    </subcellularLocation>
</comment>
<dbReference type="PANTHER" id="PTHR34220">
    <property type="entry name" value="SENSOR HISTIDINE KINASE YPDA"/>
    <property type="match status" value="1"/>
</dbReference>
<keyword evidence="7 15" id="KW-0418">Kinase</keyword>
<dbReference type="InterPro" id="IPR003660">
    <property type="entry name" value="HAMP_dom"/>
</dbReference>
<dbReference type="Proteomes" id="UP001597541">
    <property type="component" value="Unassembled WGS sequence"/>
</dbReference>
<dbReference type="Pfam" id="PF00672">
    <property type="entry name" value="HAMP"/>
    <property type="match status" value="1"/>
</dbReference>
<accession>A0ABW5PJF0</accession>
<evidence type="ECO:0000256" key="2">
    <source>
        <dbReference type="ARBA" id="ARBA00022475"/>
    </source>
</evidence>
<name>A0ABW5PJF0_9BACL</name>
<keyword evidence="5 13" id="KW-0812">Transmembrane</keyword>
<evidence type="ECO:0000313" key="16">
    <source>
        <dbReference type="Proteomes" id="UP001597541"/>
    </source>
</evidence>
<dbReference type="PANTHER" id="PTHR34220:SF11">
    <property type="entry name" value="SENSOR PROTEIN KINASE HPTS"/>
    <property type="match status" value="1"/>
</dbReference>
<comment type="caution">
    <text evidence="15">The sequence shown here is derived from an EMBL/GenBank/DDBJ whole genome shotgun (WGS) entry which is preliminary data.</text>
</comment>
<dbReference type="SMART" id="SM00304">
    <property type="entry name" value="HAMP"/>
    <property type="match status" value="1"/>
</dbReference>
<evidence type="ECO:0000256" key="11">
    <source>
        <dbReference type="ARBA" id="ARBA00023136"/>
    </source>
</evidence>
<keyword evidence="4 15" id="KW-0808">Transferase</keyword>